<feature type="region of interest" description="Disordered" evidence="1">
    <location>
        <begin position="567"/>
        <end position="644"/>
    </location>
</feature>
<feature type="transmembrane region" description="Helical" evidence="2">
    <location>
        <begin position="231"/>
        <end position="250"/>
    </location>
</feature>
<dbReference type="EnsemblProtists" id="PYU1_T013809">
    <property type="protein sequence ID" value="PYU1_T013809"/>
    <property type="gene ID" value="PYU1_G013780"/>
</dbReference>
<dbReference type="PROSITE" id="PS50125">
    <property type="entry name" value="GUANYLATE_CYCLASE_2"/>
    <property type="match status" value="1"/>
</dbReference>
<evidence type="ECO:0000256" key="1">
    <source>
        <dbReference type="SAM" id="MobiDB-lite"/>
    </source>
</evidence>
<evidence type="ECO:0000259" key="3">
    <source>
        <dbReference type="PROSITE" id="PS50125"/>
    </source>
</evidence>
<dbReference type="Proteomes" id="UP000019132">
    <property type="component" value="Unassembled WGS sequence"/>
</dbReference>
<dbReference type="EMBL" id="GL376614">
    <property type="status" value="NOT_ANNOTATED_CDS"/>
    <property type="molecule type" value="Genomic_DNA"/>
</dbReference>
<name>K3X9B0_GLOUD</name>
<dbReference type="PANTHER" id="PTHR43081">
    <property type="entry name" value="ADENYLATE CYCLASE, TERMINAL-DIFFERENTIATION SPECIFIC-RELATED"/>
    <property type="match status" value="1"/>
</dbReference>
<feature type="domain" description="Guanylate cyclase" evidence="3">
    <location>
        <begin position="339"/>
        <end position="482"/>
    </location>
</feature>
<dbReference type="InParanoid" id="K3X9B0"/>
<sequence length="644" mass="71265">MLWTPLALAAVTCSSVATALIVYKLWRDWDLRVSSVRCLFFLLFVYLWCYSSARLAFYAWEVALPRTQFVDVVDVHDPLSYDQLDRLGIHAILKLDGRHNAYVTAVLVFGDAAHFGVAIWVLPLAYELSKIVRKSMDRGISGEQAHIRVYVAAGHAAIAVYVALNAAFAIAHDGYTDYNHKCLLFVYCVQIVTLAYMIVLLVLLKVNGRKYETIQGQFVESPVYLRLQRIMVIYAVFALQFQVASLIIYGSEEHDPRLLTGIGASLVLYNLTGLALSITTGCSQICVLRFCGCCIPDDIEAQLIHGGPLALSTPMETPMFFDSNLGDSHDPNPPQANPVFVFTDIESSSALWGMGDGSVMKQASELHDSILRGLLSKYRGYEITTAGDAFQLAFHSIREAVSYCLDAQIQLVMAKWPKELHGMVPATEKKRSGYRLIFNGLRVRMGIHDASSSEGTLVMDLHAVTGKMTYTGASEVIANEVGDLGAGGQILVTRRVAQWLLVNEPLIDIGYSIDRVGSHVIPQVNGHLELFQVCPELLAKRKKCFAPIMKRAQTMYSIYTDGSYNTLTRNTPMTPPTPPYTPMTEAPATPSEDEDYQILDSTRSLASATSTAPMLEPAPRRRQLGSIFSRPNNYEIESSDSVTE</sequence>
<proteinExistence type="predicted"/>
<reference evidence="5" key="2">
    <citation type="submission" date="2010-04" db="EMBL/GenBank/DDBJ databases">
        <authorList>
            <person name="Buell R."/>
            <person name="Hamilton J."/>
            <person name="Hostetler J."/>
        </authorList>
    </citation>
    <scope>NUCLEOTIDE SEQUENCE [LARGE SCALE GENOMIC DNA]</scope>
    <source>
        <strain evidence="5">DAOM:BR144</strain>
    </source>
</reference>
<feature type="transmembrane region" description="Helical" evidence="2">
    <location>
        <begin position="101"/>
        <end position="126"/>
    </location>
</feature>
<dbReference type="Gene3D" id="3.30.70.1230">
    <property type="entry name" value="Nucleotide cyclase"/>
    <property type="match status" value="1"/>
</dbReference>
<dbReference type="InterPro" id="IPR001054">
    <property type="entry name" value="A/G_cyclase"/>
</dbReference>
<dbReference type="AlphaFoldDB" id="K3X9B0"/>
<evidence type="ECO:0000313" key="4">
    <source>
        <dbReference type="EnsemblProtists" id="PYU1_T013809"/>
    </source>
</evidence>
<feature type="compositionally biased region" description="Low complexity" evidence="1">
    <location>
        <begin position="601"/>
        <end position="612"/>
    </location>
</feature>
<dbReference type="eggNOG" id="KOG0618">
    <property type="taxonomic scope" value="Eukaryota"/>
</dbReference>
<feature type="transmembrane region" description="Helical" evidence="2">
    <location>
        <begin position="6"/>
        <end position="26"/>
    </location>
</feature>
<keyword evidence="5" id="KW-1185">Reference proteome</keyword>
<dbReference type="InterPro" id="IPR050697">
    <property type="entry name" value="Adenylyl/Guanylyl_Cyclase_3/4"/>
</dbReference>
<feature type="transmembrane region" description="Helical" evidence="2">
    <location>
        <begin position="38"/>
        <end position="60"/>
    </location>
</feature>
<keyword evidence="2" id="KW-0812">Transmembrane</keyword>
<dbReference type="GO" id="GO:0009190">
    <property type="term" value="P:cyclic nucleotide biosynthetic process"/>
    <property type="evidence" value="ECO:0007669"/>
    <property type="project" value="InterPro"/>
</dbReference>
<dbReference type="STRING" id="431595.K3X9B0"/>
<feature type="compositionally biased region" description="Polar residues" evidence="1">
    <location>
        <begin position="629"/>
        <end position="644"/>
    </location>
</feature>
<dbReference type="Pfam" id="PF00211">
    <property type="entry name" value="Guanylate_cyc"/>
    <property type="match status" value="1"/>
</dbReference>
<dbReference type="SMART" id="SM00044">
    <property type="entry name" value="CYCc"/>
    <property type="match status" value="1"/>
</dbReference>
<feature type="transmembrane region" description="Helical" evidence="2">
    <location>
        <begin position="183"/>
        <end position="204"/>
    </location>
</feature>
<dbReference type="VEuPathDB" id="FungiDB:PYU1_G013780"/>
<reference evidence="4" key="3">
    <citation type="submission" date="2015-02" db="UniProtKB">
        <authorList>
            <consortium name="EnsemblProtists"/>
        </authorList>
    </citation>
    <scope>IDENTIFICATION</scope>
    <source>
        <strain evidence="4">DAOM BR144</strain>
    </source>
</reference>
<evidence type="ECO:0000256" key="2">
    <source>
        <dbReference type="SAM" id="Phobius"/>
    </source>
</evidence>
<dbReference type="PANTHER" id="PTHR43081:SF1">
    <property type="entry name" value="ADENYLATE CYCLASE, TERMINAL-DIFFERENTIATION SPECIFIC"/>
    <property type="match status" value="1"/>
</dbReference>
<dbReference type="OMA" id="RATHWIL"/>
<dbReference type="HOGENOM" id="CLU_018845_0_0_1"/>
<feature type="transmembrane region" description="Helical" evidence="2">
    <location>
        <begin position="147"/>
        <end position="171"/>
    </location>
</feature>
<dbReference type="SUPFAM" id="SSF55073">
    <property type="entry name" value="Nucleotide cyclase"/>
    <property type="match status" value="1"/>
</dbReference>
<protein>
    <recommendedName>
        <fullName evidence="3">Guanylate cyclase domain-containing protein</fullName>
    </recommendedName>
</protein>
<dbReference type="InterPro" id="IPR029787">
    <property type="entry name" value="Nucleotide_cyclase"/>
</dbReference>
<keyword evidence="2" id="KW-1133">Transmembrane helix</keyword>
<organism evidence="4 5">
    <name type="scientific">Globisporangium ultimum (strain ATCC 200006 / CBS 805.95 / DAOM BR144)</name>
    <name type="common">Pythium ultimum</name>
    <dbReference type="NCBI Taxonomy" id="431595"/>
    <lineage>
        <taxon>Eukaryota</taxon>
        <taxon>Sar</taxon>
        <taxon>Stramenopiles</taxon>
        <taxon>Oomycota</taxon>
        <taxon>Peronosporomycetes</taxon>
        <taxon>Pythiales</taxon>
        <taxon>Pythiaceae</taxon>
        <taxon>Globisporangium</taxon>
    </lineage>
</organism>
<dbReference type="GO" id="GO:0035556">
    <property type="term" value="P:intracellular signal transduction"/>
    <property type="evidence" value="ECO:0007669"/>
    <property type="project" value="InterPro"/>
</dbReference>
<evidence type="ECO:0000313" key="5">
    <source>
        <dbReference type="Proteomes" id="UP000019132"/>
    </source>
</evidence>
<reference evidence="5" key="1">
    <citation type="journal article" date="2010" name="Genome Biol.">
        <title>Genome sequence of the necrotrophic plant pathogen Pythium ultimum reveals original pathogenicity mechanisms and effector repertoire.</title>
        <authorList>
            <person name="Levesque C.A."/>
            <person name="Brouwer H."/>
            <person name="Cano L."/>
            <person name="Hamilton J.P."/>
            <person name="Holt C."/>
            <person name="Huitema E."/>
            <person name="Raffaele S."/>
            <person name="Robideau G.P."/>
            <person name="Thines M."/>
            <person name="Win J."/>
            <person name="Zerillo M.M."/>
            <person name="Beakes G.W."/>
            <person name="Boore J.L."/>
            <person name="Busam D."/>
            <person name="Dumas B."/>
            <person name="Ferriera S."/>
            <person name="Fuerstenberg S.I."/>
            <person name="Gachon C.M."/>
            <person name="Gaulin E."/>
            <person name="Govers F."/>
            <person name="Grenville-Briggs L."/>
            <person name="Horner N."/>
            <person name="Hostetler J."/>
            <person name="Jiang R.H."/>
            <person name="Johnson J."/>
            <person name="Krajaejun T."/>
            <person name="Lin H."/>
            <person name="Meijer H.J."/>
            <person name="Moore B."/>
            <person name="Morris P."/>
            <person name="Phuntmart V."/>
            <person name="Puiu D."/>
            <person name="Shetty J."/>
            <person name="Stajich J.E."/>
            <person name="Tripathy S."/>
            <person name="Wawra S."/>
            <person name="van West P."/>
            <person name="Whitty B.R."/>
            <person name="Coutinho P.M."/>
            <person name="Henrissat B."/>
            <person name="Martin F."/>
            <person name="Thomas P.D."/>
            <person name="Tyler B.M."/>
            <person name="De Vries R.P."/>
            <person name="Kamoun S."/>
            <person name="Yandell M."/>
            <person name="Tisserat N."/>
            <person name="Buell C.R."/>
        </authorList>
    </citation>
    <scope>NUCLEOTIDE SEQUENCE</scope>
    <source>
        <strain evidence="5">DAOM:BR144</strain>
    </source>
</reference>
<accession>K3X9B0</accession>
<keyword evidence="2" id="KW-0472">Membrane</keyword>